<evidence type="ECO:0000259" key="1">
    <source>
        <dbReference type="Pfam" id="PF13474"/>
    </source>
</evidence>
<organism evidence="2 3">
    <name type="scientific">Mycobacterium adipatum</name>
    <dbReference type="NCBI Taxonomy" id="1682113"/>
    <lineage>
        <taxon>Bacteria</taxon>
        <taxon>Bacillati</taxon>
        <taxon>Actinomycetota</taxon>
        <taxon>Actinomycetes</taxon>
        <taxon>Mycobacteriales</taxon>
        <taxon>Mycobacteriaceae</taxon>
        <taxon>Mycobacterium</taxon>
    </lineage>
</organism>
<reference evidence="2 3" key="1">
    <citation type="submission" date="2016-05" db="EMBL/GenBank/DDBJ databases">
        <title>Complete genome sequence of a phthalic acid esters degrading Mycobacterium sp. YC-RL4.</title>
        <authorList>
            <person name="Ren L."/>
            <person name="Fan S."/>
            <person name="Ruth N."/>
            <person name="Jia Y."/>
            <person name="Wang J."/>
            <person name="Qiao C."/>
        </authorList>
    </citation>
    <scope>NUCLEOTIDE SEQUENCE [LARGE SCALE GENOMIC DNA]</scope>
    <source>
        <strain evidence="2 3">YC-RL4</strain>
    </source>
</reference>
<protein>
    <recommendedName>
        <fullName evidence="1">SnoaL-like domain-containing protein</fullName>
    </recommendedName>
</protein>
<gene>
    <name evidence="2" type="ORF">A7U43_08025</name>
</gene>
<evidence type="ECO:0000313" key="3">
    <source>
        <dbReference type="Proteomes" id="UP000077143"/>
    </source>
</evidence>
<dbReference type="RefSeq" id="WP_067993262.1">
    <property type="nucleotide sequence ID" value="NZ_CP015596.1"/>
</dbReference>
<evidence type="ECO:0000313" key="2">
    <source>
        <dbReference type="EMBL" id="ANE79278.1"/>
    </source>
</evidence>
<dbReference type="InterPro" id="IPR032710">
    <property type="entry name" value="NTF2-like_dom_sf"/>
</dbReference>
<accession>A0A172UJN4</accession>
<dbReference type="STRING" id="1682113.A7U43_08025"/>
<dbReference type="InterPro" id="IPR037401">
    <property type="entry name" value="SnoaL-like"/>
</dbReference>
<dbReference type="EMBL" id="CP015596">
    <property type="protein sequence ID" value="ANE79278.1"/>
    <property type="molecule type" value="Genomic_DNA"/>
</dbReference>
<name>A0A172UJN4_9MYCO</name>
<dbReference type="InterPro" id="IPR011944">
    <property type="entry name" value="Steroid_delta5-4_isomerase"/>
</dbReference>
<dbReference type="KEGG" id="madi:A7U43_08025"/>
<sequence>MSAHEVLQEVLDVWQAGIDAHEPDSVARVFAEDAIFQGLRPYTLGRDGVRAYYASQPAGLTVRYRILETRTPADGVVLGYTQADFTFADGATMSLNLSVLVTRTPQGWQIAHYQVSAIPIS</sequence>
<keyword evidence="3" id="KW-1185">Reference proteome</keyword>
<feature type="domain" description="SnoaL-like" evidence="1">
    <location>
        <begin position="9"/>
        <end position="120"/>
    </location>
</feature>
<dbReference type="Proteomes" id="UP000077143">
    <property type="component" value="Chromosome"/>
</dbReference>
<dbReference type="SUPFAM" id="SSF54427">
    <property type="entry name" value="NTF2-like"/>
    <property type="match status" value="1"/>
</dbReference>
<dbReference type="AlphaFoldDB" id="A0A172UJN4"/>
<dbReference type="NCBIfam" id="TIGR02246">
    <property type="entry name" value="SgcJ/EcaC family oxidoreductase"/>
    <property type="match status" value="1"/>
</dbReference>
<dbReference type="Pfam" id="PF13474">
    <property type="entry name" value="SnoaL_3"/>
    <property type="match status" value="1"/>
</dbReference>
<proteinExistence type="predicted"/>
<dbReference type="Gene3D" id="3.10.450.50">
    <property type="match status" value="1"/>
</dbReference>
<dbReference type="OrthoDB" id="4475408at2"/>